<feature type="compositionally biased region" description="Low complexity" evidence="3">
    <location>
        <begin position="843"/>
        <end position="854"/>
    </location>
</feature>
<evidence type="ECO:0000256" key="1">
    <source>
        <dbReference type="ARBA" id="ARBA00006180"/>
    </source>
</evidence>
<dbReference type="PANTHER" id="PTHR12634:SF8">
    <property type="entry name" value="FIERY MOUNTAIN, ISOFORM D"/>
    <property type="match status" value="1"/>
</dbReference>
<reference evidence="4 5" key="1">
    <citation type="journal article" date="2024" name="Nat. Commun.">
        <title>Phylogenomics reveals the evolutionary origins of lichenization in chlorophyte algae.</title>
        <authorList>
            <person name="Puginier C."/>
            <person name="Libourel C."/>
            <person name="Otte J."/>
            <person name="Skaloud P."/>
            <person name="Haon M."/>
            <person name="Grisel S."/>
            <person name="Petersen M."/>
            <person name="Berrin J.G."/>
            <person name="Delaux P.M."/>
            <person name="Dal Grande F."/>
            <person name="Keller J."/>
        </authorList>
    </citation>
    <scope>NUCLEOTIDE SEQUENCE [LARGE SCALE GENOMIC DNA]</scope>
    <source>
        <strain evidence="4 5">SAG 216-7</strain>
    </source>
</reference>
<feature type="compositionally biased region" description="Low complexity" evidence="3">
    <location>
        <begin position="965"/>
        <end position="974"/>
    </location>
</feature>
<dbReference type="InterPro" id="IPR007587">
    <property type="entry name" value="SAPS"/>
</dbReference>
<comment type="caution">
    <text evidence="4">The sequence shown here is derived from an EMBL/GenBank/DDBJ whole genome shotgun (WGS) entry which is preliminary data.</text>
</comment>
<feature type="region of interest" description="Disordered" evidence="3">
    <location>
        <begin position="573"/>
        <end position="945"/>
    </location>
</feature>
<evidence type="ECO:0000256" key="3">
    <source>
        <dbReference type="SAM" id="MobiDB-lite"/>
    </source>
</evidence>
<dbReference type="EMBL" id="JALJOT010000002">
    <property type="protein sequence ID" value="KAK9917462.1"/>
    <property type="molecule type" value="Genomic_DNA"/>
</dbReference>
<proteinExistence type="inferred from homology"/>
<sequence>MFSWRVSTYAQQTPVDAILDKGHVILEDLLEIDDLAKEARVVNGRLMAYLKKQDTLRQLLEYLVARPPAPKTGQQSSQEQTDARTKHTLAACEVLCSLAEEVPGALAGNNDLLHLLFSATGSPTSLDCALAGYFARLVGILLTRCAEQMLAFLEATRGIVDSLLEHLDTAGMAETFVRIVGADEQAVPNLPAESLAWLSELDIIARLLARLDEDGKTGAHGNVAEVLAAIARSRSSPLTRQLCEPSNLNSLISRAVVPPPKTPSVQALNIYIALLERRRLLATVMRTSAEISAANNEADANLSKVIAAMVPHTPMLALVLSTAHSTVLLETSYGVLRPPLGSVRLTVIELVAVLLRTGSEEAEAAIIASGIVREILAVFLRFPFNSILHHQVTSIVACMLEAGSDAIVGHLFGDCDLLGWLLNAPAHCEPEPRSGDTRERTPLRAGYMGHLTEIANSLQTVAARRPPIAHLLCASTAWTDFAFGPLAERNQLEDVLSWRCGHPQMRGAVPGAAKDGDTEMPDLQLDALANLDRHAGRYSAFSDEEDEDELHSLYLDASGDSDLWDLAAAESGDAIQRHGSPSPFASRSLLGSFDMEDDRDGSWMQRPPLLADGSEGHLGDGEDLGGQSSPPATWEDRADSSFETSTSWMESDDLDEDGTVLTASPELDDGAGTPDLLADSPPDAPSPNAARVTPRVLFPARQPPVTEIAVPPATAGGSPRQAHEPEADPHSAGGGLQWSRGRQSERELSGERVQSPMGCYSTLASHHRGKGSAGGHELPACFASPPTSPPMTARSQHPVEAMDTISLADPPSATQEAAEDAQPRDVELLETEDATIDAGSGGAPAKAAGTPMAGLRDLFAPAETQSFSEEQPLDGNAASPQDVAVRSGREGSDSSPTGMMGNAPFSEQSKASDTVESDTPPFRGKHRRWAESDAVLVPRGESEEETLVGSFTKLLVSQDEDFPEGTGASTATGAQGRRGCLSMSCAQQAPKASHPSAVEREWPE</sequence>
<feature type="compositionally biased region" description="Polar residues" evidence="3">
    <location>
        <begin position="905"/>
        <end position="914"/>
    </location>
</feature>
<evidence type="ECO:0000313" key="4">
    <source>
        <dbReference type="EMBL" id="KAK9917462.1"/>
    </source>
</evidence>
<evidence type="ECO:0000313" key="5">
    <source>
        <dbReference type="Proteomes" id="UP001491310"/>
    </source>
</evidence>
<feature type="region of interest" description="Disordered" evidence="3">
    <location>
        <begin position="958"/>
        <end position="979"/>
    </location>
</feature>
<keyword evidence="5" id="KW-1185">Reference proteome</keyword>
<protein>
    <recommendedName>
        <fullName evidence="6">SAPS-domain-containing protein</fullName>
    </recommendedName>
</protein>
<accession>A0ABR2Z0L7</accession>
<organism evidence="4 5">
    <name type="scientific">Coccomyxa subellipsoidea</name>
    <dbReference type="NCBI Taxonomy" id="248742"/>
    <lineage>
        <taxon>Eukaryota</taxon>
        <taxon>Viridiplantae</taxon>
        <taxon>Chlorophyta</taxon>
        <taxon>core chlorophytes</taxon>
        <taxon>Trebouxiophyceae</taxon>
        <taxon>Trebouxiophyceae incertae sedis</taxon>
        <taxon>Coccomyxaceae</taxon>
        <taxon>Coccomyxa</taxon>
    </lineage>
</organism>
<evidence type="ECO:0008006" key="6">
    <source>
        <dbReference type="Google" id="ProtNLM"/>
    </source>
</evidence>
<dbReference type="Pfam" id="PF04499">
    <property type="entry name" value="SAPS"/>
    <property type="match status" value="1"/>
</dbReference>
<evidence type="ECO:0000256" key="2">
    <source>
        <dbReference type="ARBA" id="ARBA00023306"/>
    </source>
</evidence>
<name>A0ABR2Z0L7_9CHLO</name>
<dbReference type="PANTHER" id="PTHR12634">
    <property type="entry name" value="SIT4 YEAST -ASSOCIATING PROTEIN-RELATED"/>
    <property type="match status" value="1"/>
</dbReference>
<dbReference type="Proteomes" id="UP001491310">
    <property type="component" value="Unassembled WGS sequence"/>
</dbReference>
<comment type="similarity">
    <text evidence="1">Belongs to the SAPS family.</text>
</comment>
<gene>
    <name evidence="4" type="ORF">WJX75_004564</name>
</gene>
<keyword evidence="2" id="KW-0131">Cell cycle</keyword>